<feature type="transmembrane region" description="Helical" evidence="1">
    <location>
        <begin position="55"/>
        <end position="76"/>
    </location>
</feature>
<organism evidence="2">
    <name type="scientific">Jonesiaceae bacterium BS-20</name>
    <dbReference type="NCBI Taxonomy" id="3120821"/>
    <lineage>
        <taxon>Bacteria</taxon>
        <taxon>Bacillati</taxon>
        <taxon>Actinomycetota</taxon>
        <taxon>Actinomycetes</taxon>
        <taxon>Micrococcales</taxon>
        <taxon>Jonesiaceae</taxon>
    </lineage>
</organism>
<name>A0AAU7E054_9MICO</name>
<keyword evidence="1" id="KW-0472">Membrane</keyword>
<evidence type="ECO:0000313" key="2">
    <source>
        <dbReference type="EMBL" id="XBH22917.1"/>
    </source>
</evidence>
<dbReference type="AlphaFoldDB" id="A0AAU7E054"/>
<keyword evidence="1" id="KW-1133">Transmembrane helix</keyword>
<sequence length="216" mass="23046">MNQANQGTSGADSQALQVPANLHQNPGRSRKASAAGALLGVIGTVIAVITREHWMGTLVLTSIGAVALTRAVHLWPSKVDRQLATMEHGKLVYAVFHELHPGNSSKPLRIGHNLVTLLSRTNRDVSAALYAQTPVEVGPQSAPPAATAYRVYSSAGVWLATFSEGPTGTTGTVLTSANVPAMMELAPWWTPGFAGDQLTLSSWQYFESEMHECCRT</sequence>
<accession>A0AAU7E054</accession>
<protein>
    <recommendedName>
        <fullName evidence="3">DUF2892 domain-containing protein</fullName>
    </recommendedName>
</protein>
<proteinExistence type="predicted"/>
<keyword evidence="1" id="KW-0812">Transmembrane</keyword>
<reference evidence="2" key="1">
    <citation type="submission" date="2024-02" db="EMBL/GenBank/DDBJ databases">
        <title>Tomenella chthoni gen. nov. sp. nov., a member of the family Jonesiaceae isolated from bat guano.</title>
        <authorList>
            <person name="Miller S.L."/>
            <person name="King J."/>
            <person name="Sankaranarayanan K."/>
            <person name="Lawson P.A."/>
        </authorList>
    </citation>
    <scope>NUCLEOTIDE SEQUENCE</scope>
    <source>
        <strain evidence="2">BS-20</strain>
    </source>
</reference>
<evidence type="ECO:0008006" key="3">
    <source>
        <dbReference type="Google" id="ProtNLM"/>
    </source>
</evidence>
<gene>
    <name evidence="2" type="ORF">V5R04_06800</name>
</gene>
<feature type="transmembrane region" description="Helical" evidence="1">
    <location>
        <begin position="32"/>
        <end position="49"/>
    </location>
</feature>
<evidence type="ECO:0000256" key="1">
    <source>
        <dbReference type="SAM" id="Phobius"/>
    </source>
</evidence>
<dbReference type="EMBL" id="CP146203">
    <property type="protein sequence ID" value="XBH22917.1"/>
    <property type="molecule type" value="Genomic_DNA"/>
</dbReference>